<accession>A0A9P8TG19</accession>
<comment type="caution">
    <text evidence="2">The sequence shown here is derived from an EMBL/GenBank/DDBJ whole genome shotgun (WGS) entry which is preliminary data.</text>
</comment>
<proteinExistence type="predicted"/>
<dbReference type="EMBL" id="JAEUBG010005120">
    <property type="protein sequence ID" value="KAH3678243.1"/>
    <property type="molecule type" value="Genomic_DNA"/>
</dbReference>
<sequence length="73" mass="8034">MGGPTVQFPNIRLQRSQEGKDVTGGSHSEETITTKRIGGVCSLSQRGAERVLWMELHGVKTGMFKDIITRFAT</sequence>
<feature type="compositionally biased region" description="Basic and acidic residues" evidence="1">
    <location>
        <begin position="15"/>
        <end position="30"/>
    </location>
</feature>
<evidence type="ECO:0000313" key="3">
    <source>
        <dbReference type="Proteomes" id="UP000774326"/>
    </source>
</evidence>
<dbReference type="Proteomes" id="UP000774326">
    <property type="component" value="Unassembled WGS sequence"/>
</dbReference>
<feature type="region of interest" description="Disordered" evidence="1">
    <location>
        <begin position="1"/>
        <end position="30"/>
    </location>
</feature>
<evidence type="ECO:0000256" key="1">
    <source>
        <dbReference type="SAM" id="MobiDB-lite"/>
    </source>
</evidence>
<gene>
    <name evidence="2" type="ORF">WICPIJ_008878</name>
</gene>
<reference evidence="2" key="1">
    <citation type="journal article" date="2021" name="Open Biol.">
        <title>Shared evolutionary footprints suggest mitochondrial oxidative damage underlies multiple complex I losses in fungi.</title>
        <authorList>
            <person name="Schikora-Tamarit M.A."/>
            <person name="Marcet-Houben M."/>
            <person name="Nosek J."/>
            <person name="Gabaldon T."/>
        </authorList>
    </citation>
    <scope>NUCLEOTIDE SEQUENCE</scope>
    <source>
        <strain evidence="2">CBS2887</strain>
    </source>
</reference>
<keyword evidence="3" id="KW-1185">Reference proteome</keyword>
<evidence type="ECO:0000313" key="2">
    <source>
        <dbReference type="EMBL" id="KAH3678243.1"/>
    </source>
</evidence>
<reference evidence="2" key="2">
    <citation type="submission" date="2021-01" db="EMBL/GenBank/DDBJ databases">
        <authorList>
            <person name="Schikora-Tamarit M.A."/>
        </authorList>
    </citation>
    <scope>NUCLEOTIDE SEQUENCE</scope>
    <source>
        <strain evidence="2">CBS2887</strain>
    </source>
</reference>
<name>A0A9P8TG19_WICPI</name>
<dbReference type="AlphaFoldDB" id="A0A9P8TG19"/>
<organism evidence="2 3">
    <name type="scientific">Wickerhamomyces pijperi</name>
    <name type="common">Yeast</name>
    <name type="synonym">Pichia pijperi</name>
    <dbReference type="NCBI Taxonomy" id="599730"/>
    <lineage>
        <taxon>Eukaryota</taxon>
        <taxon>Fungi</taxon>
        <taxon>Dikarya</taxon>
        <taxon>Ascomycota</taxon>
        <taxon>Saccharomycotina</taxon>
        <taxon>Saccharomycetes</taxon>
        <taxon>Phaffomycetales</taxon>
        <taxon>Wickerhamomycetaceae</taxon>
        <taxon>Wickerhamomyces</taxon>
    </lineage>
</organism>
<protein>
    <submittedName>
        <fullName evidence="2">Uncharacterized protein</fullName>
    </submittedName>
</protein>